<name>A0A2D4GP29_MICCO</name>
<reference evidence="1" key="2">
    <citation type="submission" date="2017-11" db="EMBL/GenBank/DDBJ databases">
        <title>Coralsnake Venomics: Analyses of Venom Gland Transcriptomes and Proteomes of Six Brazilian Taxa.</title>
        <authorList>
            <person name="Aird S.D."/>
            <person name="Jorge da Silva N."/>
            <person name="Qiu L."/>
            <person name="Villar-Briones A."/>
            <person name="Aparecida-Saddi V."/>
            <person name="Campos-Telles M.P."/>
            <person name="Grau M."/>
            <person name="Mikheyev A.S."/>
        </authorList>
    </citation>
    <scope>NUCLEOTIDE SEQUENCE</scope>
    <source>
        <tissue evidence="1">Venom_gland</tissue>
    </source>
</reference>
<dbReference type="EMBL" id="IACJ01148388">
    <property type="protein sequence ID" value="LAA61503.1"/>
    <property type="molecule type" value="Transcribed_RNA"/>
</dbReference>
<dbReference type="AlphaFoldDB" id="A0A2D4GP29"/>
<organism evidence="1">
    <name type="scientific">Micrurus corallinus</name>
    <name type="common">Brazilian coral snake</name>
    <dbReference type="NCBI Taxonomy" id="54390"/>
    <lineage>
        <taxon>Eukaryota</taxon>
        <taxon>Metazoa</taxon>
        <taxon>Chordata</taxon>
        <taxon>Craniata</taxon>
        <taxon>Vertebrata</taxon>
        <taxon>Euteleostomi</taxon>
        <taxon>Lepidosauria</taxon>
        <taxon>Squamata</taxon>
        <taxon>Bifurcata</taxon>
        <taxon>Unidentata</taxon>
        <taxon>Episquamata</taxon>
        <taxon>Toxicofera</taxon>
        <taxon>Serpentes</taxon>
        <taxon>Colubroidea</taxon>
        <taxon>Elapidae</taxon>
        <taxon>Elapinae</taxon>
        <taxon>Micrurus</taxon>
    </lineage>
</organism>
<proteinExistence type="predicted"/>
<evidence type="ECO:0000313" key="1">
    <source>
        <dbReference type="EMBL" id="LAA61503.1"/>
    </source>
</evidence>
<sequence>MLKLLFKKKTKNSILSLFFFCFKKRTIVCTGKASVQTTDGSNLNSRPCSILQEFCKFCQTFKDKWLYVVRDSNIIRDGKPFGVIDSYNFSLPILYPKIKPFPSE</sequence>
<accession>A0A2D4GP29</accession>
<reference evidence="1" key="1">
    <citation type="submission" date="2017-07" db="EMBL/GenBank/DDBJ databases">
        <authorList>
            <person name="Mikheyev A."/>
            <person name="Grau M."/>
        </authorList>
    </citation>
    <scope>NUCLEOTIDE SEQUENCE</scope>
    <source>
        <tissue evidence="1">Venom_gland</tissue>
    </source>
</reference>
<protein>
    <submittedName>
        <fullName evidence="1">Uncharacterized protein</fullName>
    </submittedName>
</protein>